<evidence type="ECO:0000313" key="2">
    <source>
        <dbReference type="Proteomes" id="UP001556118"/>
    </source>
</evidence>
<comment type="caution">
    <text evidence="1">The sequence shown here is derived from an EMBL/GenBank/DDBJ whole genome shotgun (WGS) entry which is preliminary data.</text>
</comment>
<reference evidence="1 2" key="1">
    <citation type="submission" date="2024-06" db="EMBL/GenBank/DDBJ databases">
        <title>Novosphingobium rhizovicinus M1R2S20.</title>
        <authorList>
            <person name="Sun J.-Q."/>
        </authorList>
    </citation>
    <scope>NUCLEOTIDE SEQUENCE [LARGE SCALE GENOMIC DNA]</scope>
    <source>
        <strain evidence="1 2">M1R2S20</strain>
    </source>
</reference>
<dbReference type="EMBL" id="JBFNXR010000048">
    <property type="protein sequence ID" value="MEW9855842.1"/>
    <property type="molecule type" value="Genomic_DNA"/>
</dbReference>
<dbReference type="RefSeq" id="WP_367773905.1">
    <property type="nucleotide sequence ID" value="NZ_JBFNXR010000048.1"/>
</dbReference>
<evidence type="ECO:0000313" key="1">
    <source>
        <dbReference type="EMBL" id="MEW9855842.1"/>
    </source>
</evidence>
<name>A0ABV3RCL2_9SPHN</name>
<dbReference type="Proteomes" id="UP001556118">
    <property type="component" value="Unassembled WGS sequence"/>
</dbReference>
<protein>
    <submittedName>
        <fullName evidence="1">Uncharacterized protein</fullName>
    </submittedName>
</protein>
<keyword evidence="2" id="KW-1185">Reference proteome</keyword>
<organism evidence="1 2">
    <name type="scientific">Novosphingobium rhizovicinum</name>
    <dbReference type="NCBI Taxonomy" id="3228928"/>
    <lineage>
        <taxon>Bacteria</taxon>
        <taxon>Pseudomonadati</taxon>
        <taxon>Pseudomonadota</taxon>
        <taxon>Alphaproteobacteria</taxon>
        <taxon>Sphingomonadales</taxon>
        <taxon>Sphingomonadaceae</taxon>
        <taxon>Novosphingobium</taxon>
    </lineage>
</organism>
<accession>A0ABV3RCL2</accession>
<sequence length="68" mass="7454">MAAVALLCVMETYEVASHSHIEKLDQSLKSCLDELDQLDAAVAAAHLEAALHAFRRQFAVKAEPFKAE</sequence>
<gene>
    <name evidence="1" type="ORF">ABUH87_11900</name>
</gene>
<proteinExistence type="predicted"/>